<gene>
    <name evidence="5" type="ORF">F4Y60_00075</name>
</gene>
<evidence type="ECO:0000256" key="3">
    <source>
        <dbReference type="ARBA" id="ARBA00023136"/>
    </source>
</evidence>
<dbReference type="Gene3D" id="1.20.1250.20">
    <property type="entry name" value="MFS general substrate transporter like domains"/>
    <property type="match status" value="1"/>
</dbReference>
<dbReference type="InterPro" id="IPR053160">
    <property type="entry name" value="MFS_DHA3_Transporter"/>
</dbReference>
<dbReference type="SUPFAM" id="SSF103473">
    <property type="entry name" value="MFS general substrate transporter"/>
    <property type="match status" value="1"/>
</dbReference>
<dbReference type="InterPro" id="IPR011701">
    <property type="entry name" value="MFS"/>
</dbReference>
<keyword evidence="1 4" id="KW-0812">Transmembrane</keyword>
<feature type="transmembrane region" description="Helical" evidence="4">
    <location>
        <begin position="375"/>
        <end position="395"/>
    </location>
</feature>
<organism evidence="5">
    <name type="scientific">Boseongicola sp. SB0664_bin_43</name>
    <dbReference type="NCBI Taxonomy" id="2604844"/>
    <lineage>
        <taxon>Bacteria</taxon>
        <taxon>Pseudomonadati</taxon>
        <taxon>Pseudomonadota</taxon>
        <taxon>Alphaproteobacteria</taxon>
        <taxon>Rhodobacterales</taxon>
        <taxon>Paracoccaceae</taxon>
        <taxon>Boseongicola</taxon>
    </lineage>
</organism>
<reference evidence="5" key="1">
    <citation type="submission" date="2019-09" db="EMBL/GenBank/DDBJ databases">
        <title>Characterisation of the sponge microbiome using genome-centric metagenomics.</title>
        <authorList>
            <person name="Engelberts J.P."/>
            <person name="Robbins S.J."/>
            <person name="De Goeij J.M."/>
            <person name="Aranda M."/>
            <person name="Bell S.C."/>
            <person name="Webster N.S."/>
        </authorList>
    </citation>
    <scope>NUCLEOTIDE SEQUENCE</scope>
    <source>
        <strain evidence="5">SB0664_bin_43</strain>
    </source>
</reference>
<feature type="transmembrane region" description="Helical" evidence="4">
    <location>
        <begin position="289"/>
        <end position="322"/>
    </location>
</feature>
<keyword evidence="2 4" id="KW-1133">Transmembrane helix</keyword>
<dbReference type="GO" id="GO:0022857">
    <property type="term" value="F:transmembrane transporter activity"/>
    <property type="evidence" value="ECO:0007669"/>
    <property type="project" value="InterPro"/>
</dbReference>
<evidence type="ECO:0000256" key="4">
    <source>
        <dbReference type="SAM" id="Phobius"/>
    </source>
</evidence>
<evidence type="ECO:0000313" key="5">
    <source>
        <dbReference type="EMBL" id="MXY32496.1"/>
    </source>
</evidence>
<name>A0A6B0Y0G9_9RHOB</name>
<evidence type="ECO:0000256" key="1">
    <source>
        <dbReference type="ARBA" id="ARBA00022692"/>
    </source>
</evidence>
<keyword evidence="3 4" id="KW-0472">Membrane</keyword>
<evidence type="ECO:0000256" key="2">
    <source>
        <dbReference type="ARBA" id="ARBA00022989"/>
    </source>
</evidence>
<proteinExistence type="predicted"/>
<protein>
    <submittedName>
        <fullName evidence="5">MFS transporter</fullName>
    </submittedName>
</protein>
<sequence length="407" mass="42504">MSSSLGPRRILATPGLRVLYLWVFLSRLSVLAPFFAVFLAHRVGVGTAEISLLFATYCATRVLSEVPLGLLADRIGETPTLRLSSVLALAGVACLAFGPLPALFLGQALFALSESTSSGVQESLLYRLCNDGIEGGLPPYRQAQPAFTSAAWTGVVAAGALGTLVATVSLELLGGTAVAVAAAAFMLSLLLPHARAPHDRPEAEALRLRQLFRALADAAEFRFWFFAGACSGFVLTVTYFTIQPLLNELDLAGPGNGLLYSAVTVFAACGAHLTTRLNARFRSWHAATAAALALAVVGILGLRFSLSLATVLVAMAALRFAWGWLEATCTTAVNEEVPIDGLRATILSVQSLLAGLLSVAALLAFAGLGLSAERMLVILATITAAGTALTVGVLIRRQGHDGSDLKS</sequence>
<dbReference type="CDD" id="cd06174">
    <property type="entry name" value="MFS"/>
    <property type="match status" value="1"/>
</dbReference>
<dbReference type="AlphaFoldDB" id="A0A6B0Y0G9"/>
<dbReference type="InterPro" id="IPR036259">
    <property type="entry name" value="MFS_trans_sf"/>
</dbReference>
<dbReference type="PANTHER" id="PTHR23530">
    <property type="entry name" value="TRANSPORT PROTEIN-RELATED"/>
    <property type="match status" value="1"/>
</dbReference>
<dbReference type="Pfam" id="PF07690">
    <property type="entry name" value="MFS_1"/>
    <property type="match status" value="1"/>
</dbReference>
<dbReference type="PANTHER" id="PTHR23530:SF1">
    <property type="entry name" value="PERMEASE, MAJOR FACILITATOR SUPERFAMILY-RELATED"/>
    <property type="match status" value="1"/>
</dbReference>
<feature type="transmembrane region" description="Helical" evidence="4">
    <location>
        <begin position="223"/>
        <end position="246"/>
    </location>
</feature>
<feature type="transmembrane region" description="Helical" evidence="4">
    <location>
        <begin position="258"/>
        <end position="277"/>
    </location>
</feature>
<feature type="transmembrane region" description="Helical" evidence="4">
    <location>
        <begin position="172"/>
        <end position="191"/>
    </location>
</feature>
<feature type="transmembrane region" description="Helical" evidence="4">
    <location>
        <begin position="20"/>
        <end position="40"/>
    </location>
</feature>
<feature type="transmembrane region" description="Helical" evidence="4">
    <location>
        <begin position="342"/>
        <end position="368"/>
    </location>
</feature>
<accession>A0A6B0Y0G9</accession>
<dbReference type="EMBL" id="VXRY01000003">
    <property type="protein sequence ID" value="MXY32496.1"/>
    <property type="molecule type" value="Genomic_DNA"/>
</dbReference>
<feature type="transmembrane region" description="Helical" evidence="4">
    <location>
        <begin position="83"/>
        <end position="105"/>
    </location>
</feature>
<comment type="caution">
    <text evidence="5">The sequence shown here is derived from an EMBL/GenBank/DDBJ whole genome shotgun (WGS) entry which is preliminary data.</text>
</comment>